<dbReference type="Pfam" id="PF00505">
    <property type="entry name" value="HMG_box"/>
    <property type="match status" value="1"/>
</dbReference>
<dbReference type="Gene3D" id="1.10.30.10">
    <property type="entry name" value="High mobility group box domain"/>
    <property type="match status" value="2"/>
</dbReference>
<dbReference type="SMART" id="SM00398">
    <property type="entry name" value="HMG"/>
    <property type="match status" value="2"/>
</dbReference>
<feature type="domain" description="HMG box" evidence="3">
    <location>
        <begin position="112"/>
        <end position="179"/>
    </location>
</feature>
<dbReference type="GO" id="GO:0003677">
    <property type="term" value="F:DNA binding"/>
    <property type="evidence" value="ECO:0007669"/>
    <property type="project" value="UniProtKB-UniRule"/>
</dbReference>
<feature type="region of interest" description="Disordered" evidence="2">
    <location>
        <begin position="212"/>
        <end position="242"/>
    </location>
</feature>
<evidence type="ECO:0000313" key="4">
    <source>
        <dbReference type="EMBL" id="KAF7257085.1"/>
    </source>
</evidence>
<dbReference type="OrthoDB" id="5550281at2759"/>
<dbReference type="InterPro" id="IPR036910">
    <property type="entry name" value="HMG_box_dom_sf"/>
</dbReference>
<dbReference type="CDD" id="cd00084">
    <property type="entry name" value="HMG-box_SF"/>
    <property type="match status" value="1"/>
</dbReference>
<name>A0A8S9YQ66_9TREM</name>
<feature type="DNA-binding region" description="HMG box" evidence="1">
    <location>
        <begin position="112"/>
        <end position="179"/>
    </location>
</feature>
<dbReference type="GO" id="GO:0005634">
    <property type="term" value="C:nucleus"/>
    <property type="evidence" value="ECO:0007669"/>
    <property type="project" value="UniProtKB-UniRule"/>
</dbReference>
<keyword evidence="5" id="KW-1185">Reference proteome</keyword>
<organism evidence="4 5">
    <name type="scientific">Paragonimus skrjabini miyazakii</name>
    <dbReference type="NCBI Taxonomy" id="59628"/>
    <lineage>
        <taxon>Eukaryota</taxon>
        <taxon>Metazoa</taxon>
        <taxon>Spiralia</taxon>
        <taxon>Lophotrochozoa</taxon>
        <taxon>Platyhelminthes</taxon>
        <taxon>Trematoda</taxon>
        <taxon>Digenea</taxon>
        <taxon>Plagiorchiida</taxon>
        <taxon>Troglotremata</taxon>
        <taxon>Troglotrematidae</taxon>
        <taxon>Paragonimus</taxon>
    </lineage>
</organism>
<evidence type="ECO:0000259" key="3">
    <source>
        <dbReference type="PROSITE" id="PS50118"/>
    </source>
</evidence>
<comment type="caution">
    <text evidence="4">The sequence shown here is derived from an EMBL/GenBank/DDBJ whole genome shotgun (WGS) entry which is preliminary data.</text>
</comment>
<reference evidence="4" key="1">
    <citation type="submission" date="2019-07" db="EMBL/GenBank/DDBJ databases">
        <title>Annotation for the trematode Paragonimus miyazaki's.</title>
        <authorList>
            <person name="Choi Y.-J."/>
        </authorList>
    </citation>
    <scope>NUCLEOTIDE SEQUENCE</scope>
    <source>
        <strain evidence="4">Japan</strain>
    </source>
</reference>
<keyword evidence="1" id="KW-0539">Nucleus</keyword>
<proteinExistence type="predicted"/>
<sequence>MTAVMLSSIRKLTLDISCCSLSCARLSTSSCLSVPNAFNLFVKTKYGELKQKDPSLKSNEIFRKLGEEYRKLTSKQKEELKSHGSTIASQMDVTLVDKRKRLMYAHKHGMPRKPPISGLNVYIREKLCDLKGQPITKVATKLRDAVQNWKSLSLSEQATYGLKAQQLKSTYEKELEAWASEHDLRFTRNLQLLTTRFYERCASYKRAEAKRNVLGTPGKSTPSKLLSSPSSPKRVVPTSTSN</sequence>
<dbReference type="PROSITE" id="PS50118">
    <property type="entry name" value="HMG_BOX_2"/>
    <property type="match status" value="1"/>
</dbReference>
<evidence type="ECO:0000256" key="2">
    <source>
        <dbReference type="SAM" id="MobiDB-lite"/>
    </source>
</evidence>
<evidence type="ECO:0000313" key="5">
    <source>
        <dbReference type="Proteomes" id="UP000822476"/>
    </source>
</evidence>
<feature type="compositionally biased region" description="Low complexity" evidence="2">
    <location>
        <begin position="219"/>
        <end position="242"/>
    </location>
</feature>
<dbReference type="AlphaFoldDB" id="A0A8S9YQ66"/>
<keyword evidence="1" id="KW-0238">DNA-binding</keyword>
<dbReference type="InterPro" id="IPR009071">
    <property type="entry name" value="HMG_box_dom"/>
</dbReference>
<dbReference type="EMBL" id="JTDE01002643">
    <property type="protein sequence ID" value="KAF7257085.1"/>
    <property type="molecule type" value="Genomic_DNA"/>
</dbReference>
<gene>
    <name evidence="4" type="ORF">EG68_05828</name>
</gene>
<accession>A0A8S9YQ66</accession>
<dbReference type="Proteomes" id="UP000822476">
    <property type="component" value="Unassembled WGS sequence"/>
</dbReference>
<protein>
    <recommendedName>
        <fullName evidence="3">HMG box domain-containing protein</fullName>
    </recommendedName>
</protein>
<dbReference type="SUPFAM" id="SSF47095">
    <property type="entry name" value="HMG-box"/>
    <property type="match status" value="2"/>
</dbReference>
<evidence type="ECO:0000256" key="1">
    <source>
        <dbReference type="PROSITE-ProRule" id="PRU00267"/>
    </source>
</evidence>